<reference evidence="2" key="2">
    <citation type="submission" date="2020-05" db="UniProtKB">
        <authorList>
            <consortium name="EnsemblMetazoa"/>
        </authorList>
    </citation>
    <scope>IDENTIFICATION</scope>
    <source>
        <strain evidence="2">IAEA</strain>
    </source>
</reference>
<dbReference type="AlphaFoldDB" id="A0A1A9ZHJ8"/>
<organism evidence="2 3">
    <name type="scientific">Glossina pallidipes</name>
    <name type="common">Tsetse fly</name>
    <dbReference type="NCBI Taxonomy" id="7398"/>
    <lineage>
        <taxon>Eukaryota</taxon>
        <taxon>Metazoa</taxon>
        <taxon>Ecdysozoa</taxon>
        <taxon>Arthropoda</taxon>
        <taxon>Hexapoda</taxon>
        <taxon>Insecta</taxon>
        <taxon>Pterygota</taxon>
        <taxon>Neoptera</taxon>
        <taxon>Endopterygota</taxon>
        <taxon>Diptera</taxon>
        <taxon>Brachycera</taxon>
        <taxon>Muscomorpha</taxon>
        <taxon>Hippoboscoidea</taxon>
        <taxon>Glossinidae</taxon>
        <taxon>Glossina</taxon>
    </lineage>
</organism>
<keyword evidence="1" id="KW-0812">Transmembrane</keyword>
<evidence type="ECO:0000256" key="1">
    <source>
        <dbReference type="SAM" id="Phobius"/>
    </source>
</evidence>
<protein>
    <submittedName>
        <fullName evidence="2">Uncharacterized protein</fullName>
    </submittedName>
</protein>
<keyword evidence="1" id="KW-1133">Transmembrane helix</keyword>
<proteinExistence type="predicted"/>
<feature type="transmembrane region" description="Helical" evidence="1">
    <location>
        <begin position="47"/>
        <end position="68"/>
    </location>
</feature>
<dbReference type="Proteomes" id="UP000092445">
    <property type="component" value="Unassembled WGS sequence"/>
</dbReference>
<accession>A0A1A9ZHJ8</accession>
<dbReference type="EnsemblMetazoa" id="GPAI014839-RA">
    <property type="protein sequence ID" value="GPAI014839-PA"/>
    <property type="gene ID" value="GPAI014839"/>
</dbReference>
<name>A0A1A9ZHJ8_GLOPL</name>
<dbReference type="VEuPathDB" id="VectorBase:GPAI014839"/>
<keyword evidence="1" id="KW-0472">Membrane</keyword>
<sequence>MHTVLDAVVIASCVMSERLEKKRYSVETEPFYLEEAKTRSRSAIRPVRNLFILFGYLQLTLGFLTVAFDEAGVNLRNNEAIGRYLLKLPFLIVDYVPLSYHSFGGDMPAW</sequence>
<evidence type="ECO:0000313" key="2">
    <source>
        <dbReference type="EnsemblMetazoa" id="GPAI014839-PA"/>
    </source>
</evidence>
<reference evidence="3" key="1">
    <citation type="submission" date="2014-03" db="EMBL/GenBank/DDBJ databases">
        <authorList>
            <person name="Aksoy S."/>
            <person name="Warren W."/>
            <person name="Wilson R.K."/>
        </authorList>
    </citation>
    <scope>NUCLEOTIDE SEQUENCE [LARGE SCALE GENOMIC DNA]</scope>
    <source>
        <strain evidence="3">IAEA</strain>
    </source>
</reference>
<keyword evidence="3" id="KW-1185">Reference proteome</keyword>
<evidence type="ECO:0000313" key="3">
    <source>
        <dbReference type="Proteomes" id="UP000092445"/>
    </source>
</evidence>